<reference evidence="1 2" key="1">
    <citation type="submission" date="2016-09" db="EMBL/GenBank/DDBJ databases">
        <title>The draft genome of Dichanthelium oligosanthes: A C3 panicoid grass species.</title>
        <authorList>
            <person name="Studer A.J."/>
            <person name="Schnable J.C."/>
            <person name="Brutnell T.P."/>
        </authorList>
    </citation>
    <scope>NUCLEOTIDE SEQUENCE [LARGE SCALE GENOMIC DNA]</scope>
    <source>
        <strain evidence="2">cv. Kellogg 1175</strain>
        <tissue evidence="1">Leaf</tissue>
    </source>
</reference>
<name>A0A1E5VKR6_9POAL</name>
<accession>A0A1E5VKR6</accession>
<feature type="non-terminal residue" evidence="1">
    <location>
        <position position="1"/>
    </location>
</feature>
<dbReference type="EMBL" id="LWDX02036602">
    <property type="protein sequence ID" value="OEL25707.1"/>
    <property type="molecule type" value="Genomic_DNA"/>
</dbReference>
<gene>
    <name evidence="1" type="ORF">BAE44_0013274</name>
</gene>
<proteinExistence type="predicted"/>
<comment type="caution">
    <text evidence="1">The sequence shown here is derived from an EMBL/GenBank/DDBJ whole genome shotgun (WGS) entry which is preliminary data.</text>
</comment>
<dbReference type="AlphaFoldDB" id="A0A1E5VKR6"/>
<organism evidence="1 2">
    <name type="scientific">Dichanthelium oligosanthes</name>
    <dbReference type="NCBI Taxonomy" id="888268"/>
    <lineage>
        <taxon>Eukaryota</taxon>
        <taxon>Viridiplantae</taxon>
        <taxon>Streptophyta</taxon>
        <taxon>Embryophyta</taxon>
        <taxon>Tracheophyta</taxon>
        <taxon>Spermatophyta</taxon>
        <taxon>Magnoliopsida</taxon>
        <taxon>Liliopsida</taxon>
        <taxon>Poales</taxon>
        <taxon>Poaceae</taxon>
        <taxon>PACMAD clade</taxon>
        <taxon>Panicoideae</taxon>
        <taxon>Panicodae</taxon>
        <taxon>Paniceae</taxon>
        <taxon>Dichantheliinae</taxon>
        <taxon>Dichanthelium</taxon>
    </lineage>
</organism>
<dbReference type="OrthoDB" id="646441at2759"/>
<evidence type="ECO:0000313" key="1">
    <source>
        <dbReference type="EMBL" id="OEL25707.1"/>
    </source>
</evidence>
<sequence length="107" mass="13279">LHREYRMICHVLRGDFSRDLYERRMHISHENHVTGTIFRKRLEQVHDEVIEQYFSRFDDPRWEDLNLPTRCSHGRNIESKLWLKSWTNSSMEPWYVVVRITHHLKFE</sequence>
<dbReference type="STRING" id="888268.A0A1E5VKR6"/>
<dbReference type="Proteomes" id="UP000095767">
    <property type="component" value="Unassembled WGS sequence"/>
</dbReference>
<protein>
    <submittedName>
        <fullName evidence="1">Uncharacterized protein</fullName>
    </submittedName>
</protein>
<keyword evidence="2" id="KW-1185">Reference proteome</keyword>
<evidence type="ECO:0000313" key="2">
    <source>
        <dbReference type="Proteomes" id="UP000095767"/>
    </source>
</evidence>